<protein>
    <recommendedName>
        <fullName evidence="3">DUF177 domain-containing protein</fullName>
    </recommendedName>
</protein>
<dbReference type="InterPro" id="IPR003772">
    <property type="entry name" value="YceD"/>
</dbReference>
<proteinExistence type="predicted"/>
<gene>
    <name evidence="1" type="ORF">BXT84_11690</name>
</gene>
<accession>A0ABM6RSX2</accession>
<evidence type="ECO:0008006" key="3">
    <source>
        <dbReference type="Google" id="ProtNLM"/>
    </source>
</evidence>
<organism evidence="1 2">
    <name type="scientific">Sulfobacillus thermotolerans</name>
    <dbReference type="NCBI Taxonomy" id="338644"/>
    <lineage>
        <taxon>Bacteria</taxon>
        <taxon>Bacillati</taxon>
        <taxon>Bacillota</taxon>
        <taxon>Clostridia</taxon>
        <taxon>Eubacteriales</taxon>
        <taxon>Clostridiales Family XVII. Incertae Sedis</taxon>
        <taxon>Sulfobacillus</taxon>
    </lineage>
</organism>
<evidence type="ECO:0000313" key="1">
    <source>
        <dbReference type="EMBL" id="AUW94521.1"/>
    </source>
</evidence>
<dbReference type="EMBL" id="CP019454">
    <property type="protein sequence ID" value="AUW94521.1"/>
    <property type="molecule type" value="Genomic_DNA"/>
</dbReference>
<dbReference type="PANTHER" id="PTHR34374">
    <property type="entry name" value="LARGE RIBOSOMAL RNA SUBUNIT ACCUMULATION PROTEIN YCED HOMOLOG 1, CHLOROPLASTIC"/>
    <property type="match status" value="1"/>
</dbReference>
<keyword evidence="2" id="KW-1185">Reference proteome</keyword>
<dbReference type="RefSeq" id="WP_103376922.1">
    <property type="nucleotide sequence ID" value="NZ_CP133983.1"/>
</dbReference>
<dbReference type="PANTHER" id="PTHR34374:SF1">
    <property type="entry name" value="LARGE RIBOSOMAL RNA SUBUNIT ACCUMULATION PROTEIN YCED HOMOLOG 1, CHLOROPLASTIC"/>
    <property type="match status" value="1"/>
</dbReference>
<sequence length="174" mass="19764">MYIRVVDVKKWAGREEHQHFFEEWPAVVQERTEYPLQGLAELDVNVRNTGRALIAEIAGKAHVQAVCARCLESFDLVIPFSTVEEFREEPGASDPDQDYYRFQGDKIFLDDIVADAFGVSVPYAPYCRPDCQGLCPHCGANLNVETCNCQEPHDSRWSLLEQLKFPDDPSSSDH</sequence>
<name>A0ABM6RSX2_9FIRM</name>
<dbReference type="Proteomes" id="UP000325292">
    <property type="component" value="Chromosome"/>
</dbReference>
<evidence type="ECO:0000313" key="2">
    <source>
        <dbReference type="Proteomes" id="UP000325292"/>
    </source>
</evidence>
<reference evidence="1 2" key="1">
    <citation type="journal article" date="2019" name="Sci. Rep.">
        <title>Sulfobacillus thermotolerans: new insights into resistance and metabolic capacities of acidophilic chemolithotrophs.</title>
        <authorList>
            <person name="Panyushkina A.E."/>
            <person name="Babenko V.V."/>
            <person name="Nikitina A.S."/>
            <person name="Selezneva O.V."/>
            <person name="Tsaplina I.A."/>
            <person name="Letarova M.A."/>
            <person name="Kostryukova E.S."/>
            <person name="Letarov A.V."/>
        </authorList>
    </citation>
    <scope>NUCLEOTIDE SEQUENCE [LARGE SCALE GENOMIC DNA]</scope>
    <source>
        <strain evidence="1 2">Kr1</strain>
    </source>
</reference>
<dbReference type="Pfam" id="PF02620">
    <property type="entry name" value="YceD"/>
    <property type="match status" value="1"/>
</dbReference>